<dbReference type="InterPro" id="IPR027417">
    <property type="entry name" value="P-loop_NTPase"/>
</dbReference>
<dbReference type="Proteomes" id="UP001308005">
    <property type="component" value="Unassembled WGS sequence"/>
</dbReference>
<dbReference type="SUPFAM" id="SSF52540">
    <property type="entry name" value="P-loop containing nucleoside triphosphate hydrolases"/>
    <property type="match status" value="1"/>
</dbReference>
<feature type="domain" description="AAA" evidence="1">
    <location>
        <begin position="19"/>
        <end position="134"/>
    </location>
</feature>
<keyword evidence="3" id="KW-0547">Nucleotide-binding</keyword>
<evidence type="ECO:0000259" key="1">
    <source>
        <dbReference type="Pfam" id="PF13173"/>
    </source>
</evidence>
<evidence type="ECO:0000313" key="4">
    <source>
        <dbReference type="Proteomes" id="UP001308005"/>
    </source>
</evidence>
<dbReference type="GO" id="GO:0005524">
    <property type="term" value="F:ATP binding"/>
    <property type="evidence" value="ECO:0007669"/>
    <property type="project" value="UniProtKB-KW"/>
</dbReference>
<dbReference type="InterPro" id="IPR041682">
    <property type="entry name" value="AAA_14"/>
</dbReference>
<organism evidence="3 4">
    <name type="scientific">Candidatus Thiothrix phosphatis</name>
    <dbReference type="NCBI Taxonomy" id="3112415"/>
    <lineage>
        <taxon>Bacteria</taxon>
        <taxon>Pseudomonadati</taxon>
        <taxon>Pseudomonadota</taxon>
        <taxon>Gammaproteobacteria</taxon>
        <taxon>Thiotrichales</taxon>
        <taxon>Thiotrichaceae</taxon>
        <taxon>Thiothrix</taxon>
    </lineage>
</organism>
<feature type="domain" description="DUF4143" evidence="2">
    <location>
        <begin position="200"/>
        <end position="358"/>
    </location>
</feature>
<protein>
    <submittedName>
        <fullName evidence="3">ATP-binding protein</fullName>
    </submittedName>
</protein>
<gene>
    <name evidence="3" type="ORF">VSS37_02605</name>
</gene>
<comment type="caution">
    <text evidence="3">The sequence shown here is derived from an EMBL/GenBank/DDBJ whole genome shotgun (WGS) entry which is preliminary data.</text>
</comment>
<dbReference type="PANTHER" id="PTHR43566:SF2">
    <property type="entry name" value="DUF4143 DOMAIN-CONTAINING PROTEIN"/>
    <property type="match status" value="1"/>
</dbReference>
<dbReference type="EMBL" id="JAYMYJ010000022">
    <property type="protein sequence ID" value="MEB4589859.1"/>
    <property type="molecule type" value="Genomic_DNA"/>
</dbReference>
<keyword evidence="3" id="KW-0067">ATP-binding</keyword>
<name>A0ABU6CSW1_9GAMM</name>
<evidence type="ECO:0000313" key="3">
    <source>
        <dbReference type="EMBL" id="MEB4589859.1"/>
    </source>
</evidence>
<dbReference type="Pfam" id="PF13173">
    <property type="entry name" value="AAA_14"/>
    <property type="match status" value="1"/>
</dbReference>
<dbReference type="Pfam" id="PF13635">
    <property type="entry name" value="DUF4143"/>
    <property type="match status" value="1"/>
</dbReference>
<accession>A0ABU6CSW1</accession>
<evidence type="ECO:0000259" key="2">
    <source>
        <dbReference type="Pfam" id="PF13635"/>
    </source>
</evidence>
<proteinExistence type="predicted"/>
<reference evidence="3 4" key="2">
    <citation type="submission" date="2024-01" db="EMBL/GenBank/DDBJ databases">
        <authorList>
            <person name="Xie X."/>
        </authorList>
    </citation>
    <scope>NUCLEOTIDE SEQUENCE [LARGE SCALE GENOMIC DNA]</scope>
    <source>
        <strain evidence="3">SCUT-1</strain>
    </source>
</reference>
<dbReference type="InterPro" id="IPR025420">
    <property type="entry name" value="DUF4143"/>
</dbReference>
<dbReference type="PANTHER" id="PTHR43566">
    <property type="entry name" value="CONSERVED PROTEIN"/>
    <property type="match status" value="1"/>
</dbReference>
<sequence length="407" mass="46051">MYTQRTLQKTVRQASSVFPVLLLTGARQVGKTTLLESCAETERRYVTLDDPEQAALARSDPALFFQRHPPPVTVDEIQYAPELFRAIKLLADKAKQPGMFWLTGSQKFHLMQGITESLAGRVAVLDLLGLSQAETDGRADTAKPFLPTSEWLQQARQQAAKLPLLEVYRRIWRGSYPKAALDDNMPRDLFYNAYIQTYLQRDVRDLTRVGDERAFLQFLRAAAARTGQLLNYADLARDVDIDQKTAKAWLSILETSGIIYLLQPYHSNVSKRLLKTPKLYFLDTGLCAYLTQWSSPETLEAGAMSDAILETWLLVEILKNWWHNGQTPAVYFYRDKEQREIDLLIERDNTLYPVEFKKTASPTLSAAKHFAVLEKLGLPAGHGAVICLRETDVPLSREVDAVPAGYL</sequence>
<dbReference type="RefSeq" id="WP_324693066.1">
    <property type="nucleotide sequence ID" value="NZ_JAYMYJ010000022.1"/>
</dbReference>
<keyword evidence="4" id="KW-1185">Reference proteome</keyword>
<reference evidence="4" key="1">
    <citation type="submission" date="2023-07" db="EMBL/GenBank/DDBJ databases">
        <title>The carbon used by Thiothrix.</title>
        <authorList>
            <person name="Chen L."/>
        </authorList>
    </citation>
    <scope>NUCLEOTIDE SEQUENCE [LARGE SCALE GENOMIC DNA]</scope>
</reference>